<dbReference type="EMBL" id="GISG01077506">
    <property type="protein sequence ID" value="MBA4631385.1"/>
    <property type="molecule type" value="Transcribed_RNA"/>
</dbReference>
<sequence>MALVIGFKQKSDWRHLRRCYIVVIVGNRIEVSWLWPMLDGFCLVLIISCFSELVLRVMEVKGAISNSVSIPFVTIRVQTLTRMLKGSCYLWFSKFRSEEHV</sequence>
<accession>A0A7C9D5C9</accession>
<reference evidence="1" key="2">
    <citation type="submission" date="2020-07" db="EMBL/GenBank/DDBJ databases">
        <authorList>
            <person name="Vera ALvarez R."/>
            <person name="Arias-Moreno D.M."/>
            <person name="Jimenez-Jacinto V."/>
            <person name="Jimenez-Bremont J.F."/>
            <person name="Swaminathan K."/>
            <person name="Moose S.P."/>
            <person name="Guerrero-Gonzalez M.L."/>
            <person name="Marino-Ramirez L."/>
            <person name="Landsman D."/>
            <person name="Rodriguez-Kessler M."/>
            <person name="Delgado-Sanchez P."/>
        </authorList>
    </citation>
    <scope>NUCLEOTIDE SEQUENCE</scope>
    <source>
        <tissue evidence="1">Cladode</tissue>
    </source>
</reference>
<name>A0A7C9D5C9_OPUST</name>
<dbReference type="AlphaFoldDB" id="A0A7C9D5C9"/>
<organism evidence="1">
    <name type="scientific">Opuntia streptacantha</name>
    <name type="common">Prickly pear cactus</name>
    <name type="synonym">Opuntia cardona</name>
    <dbReference type="NCBI Taxonomy" id="393608"/>
    <lineage>
        <taxon>Eukaryota</taxon>
        <taxon>Viridiplantae</taxon>
        <taxon>Streptophyta</taxon>
        <taxon>Embryophyta</taxon>
        <taxon>Tracheophyta</taxon>
        <taxon>Spermatophyta</taxon>
        <taxon>Magnoliopsida</taxon>
        <taxon>eudicotyledons</taxon>
        <taxon>Gunneridae</taxon>
        <taxon>Pentapetalae</taxon>
        <taxon>Caryophyllales</taxon>
        <taxon>Cactineae</taxon>
        <taxon>Cactaceae</taxon>
        <taxon>Opuntioideae</taxon>
        <taxon>Opuntia</taxon>
    </lineage>
</organism>
<reference evidence="1" key="1">
    <citation type="journal article" date="2013" name="J. Plant Res.">
        <title>Effect of fungi and light on seed germination of three Opuntia species from semiarid lands of central Mexico.</title>
        <authorList>
            <person name="Delgado-Sanchez P."/>
            <person name="Jimenez-Bremont J.F."/>
            <person name="Guerrero-Gonzalez Mde L."/>
            <person name="Flores J."/>
        </authorList>
    </citation>
    <scope>NUCLEOTIDE SEQUENCE</scope>
    <source>
        <tissue evidence="1">Cladode</tissue>
    </source>
</reference>
<dbReference type="EMBL" id="GISG01077508">
    <property type="protein sequence ID" value="MBA4631386.1"/>
    <property type="molecule type" value="Transcribed_RNA"/>
</dbReference>
<dbReference type="EMBL" id="GISG01077509">
    <property type="protein sequence ID" value="MBA4631387.1"/>
    <property type="molecule type" value="Transcribed_RNA"/>
</dbReference>
<evidence type="ECO:0000313" key="1">
    <source>
        <dbReference type="EMBL" id="MBA4631385.1"/>
    </source>
</evidence>
<protein>
    <submittedName>
        <fullName evidence="1">Uncharacterized protein</fullName>
    </submittedName>
</protein>
<proteinExistence type="predicted"/>